<evidence type="ECO:0000313" key="2">
    <source>
        <dbReference type="Proteomes" id="UP000828390"/>
    </source>
</evidence>
<dbReference type="Proteomes" id="UP000828390">
    <property type="component" value="Unassembled WGS sequence"/>
</dbReference>
<name>A0A9D4S8Q1_DREPO</name>
<gene>
    <name evidence="1" type="ORF">DPMN_020924</name>
</gene>
<comment type="caution">
    <text evidence="1">The sequence shown here is derived from an EMBL/GenBank/DDBJ whole genome shotgun (WGS) entry which is preliminary data.</text>
</comment>
<reference evidence="1" key="1">
    <citation type="journal article" date="2019" name="bioRxiv">
        <title>The Genome of the Zebra Mussel, Dreissena polymorpha: A Resource for Invasive Species Research.</title>
        <authorList>
            <person name="McCartney M.A."/>
            <person name="Auch B."/>
            <person name="Kono T."/>
            <person name="Mallez S."/>
            <person name="Zhang Y."/>
            <person name="Obille A."/>
            <person name="Becker A."/>
            <person name="Abrahante J.E."/>
            <person name="Garbe J."/>
            <person name="Badalamenti J.P."/>
            <person name="Herman A."/>
            <person name="Mangelson H."/>
            <person name="Liachko I."/>
            <person name="Sullivan S."/>
            <person name="Sone E.D."/>
            <person name="Koren S."/>
            <person name="Silverstein K.A.T."/>
            <person name="Beckman K.B."/>
            <person name="Gohl D.M."/>
        </authorList>
    </citation>
    <scope>NUCLEOTIDE SEQUENCE</scope>
    <source>
        <strain evidence="1">Duluth1</strain>
        <tissue evidence="1">Whole animal</tissue>
    </source>
</reference>
<protein>
    <submittedName>
        <fullName evidence="1">Uncharacterized protein</fullName>
    </submittedName>
</protein>
<dbReference type="AlphaFoldDB" id="A0A9D4S8Q1"/>
<reference evidence="1" key="2">
    <citation type="submission" date="2020-11" db="EMBL/GenBank/DDBJ databases">
        <authorList>
            <person name="McCartney M.A."/>
            <person name="Auch B."/>
            <person name="Kono T."/>
            <person name="Mallez S."/>
            <person name="Becker A."/>
            <person name="Gohl D.M."/>
            <person name="Silverstein K.A.T."/>
            <person name="Koren S."/>
            <person name="Bechman K.B."/>
            <person name="Herman A."/>
            <person name="Abrahante J.E."/>
            <person name="Garbe J."/>
        </authorList>
    </citation>
    <scope>NUCLEOTIDE SEQUENCE</scope>
    <source>
        <strain evidence="1">Duluth1</strain>
        <tissue evidence="1">Whole animal</tissue>
    </source>
</reference>
<organism evidence="1 2">
    <name type="scientific">Dreissena polymorpha</name>
    <name type="common">Zebra mussel</name>
    <name type="synonym">Mytilus polymorpha</name>
    <dbReference type="NCBI Taxonomy" id="45954"/>
    <lineage>
        <taxon>Eukaryota</taxon>
        <taxon>Metazoa</taxon>
        <taxon>Spiralia</taxon>
        <taxon>Lophotrochozoa</taxon>
        <taxon>Mollusca</taxon>
        <taxon>Bivalvia</taxon>
        <taxon>Autobranchia</taxon>
        <taxon>Heteroconchia</taxon>
        <taxon>Euheterodonta</taxon>
        <taxon>Imparidentia</taxon>
        <taxon>Neoheterodontei</taxon>
        <taxon>Myida</taxon>
        <taxon>Dreissenoidea</taxon>
        <taxon>Dreissenidae</taxon>
        <taxon>Dreissena</taxon>
    </lineage>
</organism>
<proteinExistence type="predicted"/>
<keyword evidence="2" id="KW-1185">Reference proteome</keyword>
<dbReference type="EMBL" id="JAIWYP010000001">
    <property type="protein sequence ID" value="KAH3896744.1"/>
    <property type="molecule type" value="Genomic_DNA"/>
</dbReference>
<accession>A0A9D4S8Q1</accession>
<sequence>MNNCSVVSLYLYKASKCKVVVYNETPIRYKSLSRIWHLGQKVVGEATTNVQLGVLNDKNDDLNEATN</sequence>
<evidence type="ECO:0000313" key="1">
    <source>
        <dbReference type="EMBL" id="KAH3896744.1"/>
    </source>
</evidence>